<proteinExistence type="predicted"/>
<protein>
    <submittedName>
        <fullName evidence="2">Uncharacterized protein</fullName>
    </submittedName>
</protein>
<evidence type="ECO:0000313" key="2">
    <source>
        <dbReference type="EMBL" id="VVC35012.1"/>
    </source>
</evidence>
<feature type="compositionally biased region" description="Polar residues" evidence="1">
    <location>
        <begin position="298"/>
        <end position="310"/>
    </location>
</feature>
<gene>
    <name evidence="2" type="ORF">CINCED_3A011765</name>
</gene>
<sequence length="343" mass="39252">MHNGNISDEKVKELNEFARNDAQMKFKSVFWKLTNPERTQYILETRGHGSVRSMMSILTAIKDEHREEKERKEAIVVFQELLEDNTVFAFRTLSHSYFRYSRLFEDLFAALGAYKTKYKQHLEAETSDRELSILKNLFSYEASTSPLQMNIPAQGVASSGSDTISDEKIEKLNELASRRSIRNLREALSALTEPERHAYIHIITGEGTTIRRASNLLKAMKEEATLIFQQWLSRDDKKFAFAVLTDIHDYSGLYKVLFAELGAYENEYMQYLQQQNTTVASNILKNCQLYTASTSALPESTTNATPQVDTTARKRARHEEEIPVAHHPAALGNENRPSAKRET</sequence>
<keyword evidence="3" id="KW-1185">Reference proteome</keyword>
<accession>A0A5E4MRV6</accession>
<dbReference type="Proteomes" id="UP000325440">
    <property type="component" value="Unassembled WGS sequence"/>
</dbReference>
<feature type="region of interest" description="Disordered" evidence="1">
    <location>
        <begin position="298"/>
        <end position="343"/>
    </location>
</feature>
<reference evidence="2 3" key="1">
    <citation type="submission" date="2019-08" db="EMBL/GenBank/DDBJ databases">
        <authorList>
            <person name="Alioto T."/>
            <person name="Alioto T."/>
            <person name="Gomez Garrido J."/>
        </authorList>
    </citation>
    <scope>NUCLEOTIDE SEQUENCE [LARGE SCALE GENOMIC DNA]</scope>
</reference>
<evidence type="ECO:0000256" key="1">
    <source>
        <dbReference type="SAM" id="MobiDB-lite"/>
    </source>
</evidence>
<dbReference type="AlphaFoldDB" id="A0A5E4MRV6"/>
<evidence type="ECO:0000313" key="3">
    <source>
        <dbReference type="Proteomes" id="UP000325440"/>
    </source>
</evidence>
<organism evidence="2 3">
    <name type="scientific">Cinara cedri</name>
    <dbReference type="NCBI Taxonomy" id="506608"/>
    <lineage>
        <taxon>Eukaryota</taxon>
        <taxon>Metazoa</taxon>
        <taxon>Ecdysozoa</taxon>
        <taxon>Arthropoda</taxon>
        <taxon>Hexapoda</taxon>
        <taxon>Insecta</taxon>
        <taxon>Pterygota</taxon>
        <taxon>Neoptera</taxon>
        <taxon>Paraneoptera</taxon>
        <taxon>Hemiptera</taxon>
        <taxon>Sternorrhyncha</taxon>
        <taxon>Aphidomorpha</taxon>
        <taxon>Aphidoidea</taxon>
        <taxon>Aphididae</taxon>
        <taxon>Lachninae</taxon>
        <taxon>Cinara</taxon>
    </lineage>
</organism>
<dbReference type="EMBL" id="CABPRJ010001037">
    <property type="protein sequence ID" value="VVC35012.1"/>
    <property type="molecule type" value="Genomic_DNA"/>
</dbReference>
<name>A0A5E4MRV6_9HEMI</name>